<dbReference type="eggNOG" id="KOG4598">
    <property type="taxonomic scope" value="Eukaryota"/>
</dbReference>
<name>A0A1X7T948_AMPQE</name>
<reference evidence="2" key="1">
    <citation type="submission" date="2017-05" db="UniProtKB">
        <authorList>
            <consortium name="EnsemblMetazoa"/>
        </authorList>
    </citation>
    <scope>IDENTIFICATION</scope>
</reference>
<dbReference type="Pfam" id="PF19718">
    <property type="entry name" value="USP47_C"/>
    <property type="match status" value="1"/>
</dbReference>
<evidence type="ECO:0000259" key="1">
    <source>
        <dbReference type="Pfam" id="PF19718"/>
    </source>
</evidence>
<feature type="domain" description="Ubiquitin carboxyl-terminal hydrolase 47 C-terminal" evidence="1">
    <location>
        <begin position="1"/>
        <end position="201"/>
    </location>
</feature>
<dbReference type="OrthoDB" id="289038at2759"/>
<accession>A0A1X7T948</accession>
<organism evidence="2">
    <name type="scientific">Amphimedon queenslandica</name>
    <name type="common">Sponge</name>
    <dbReference type="NCBI Taxonomy" id="400682"/>
    <lineage>
        <taxon>Eukaryota</taxon>
        <taxon>Metazoa</taxon>
        <taxon>Porifera</taxon>
        <taxon>Demospongiae</taxon>
        <taxon>Heteroscleromorpha</taxon>
        <taxon>Haplosclerida</taxon>
        <taxon>Niphatidae</taxon>
        <taxon>Amphimedon</taxon>
    </lineage>
</organism>
<dbReference type="InParanoid" id="A0A1X7T948"/>
<proteinExistence type="predicted"/>
<protein>
    <recommendedName>
        <fullName evidence="1">Ubiquitin carboxyl-terminal hydrolase 47 C-terminal domain-containing protein</fullName>
    </recommendedName>
</protein>
<sequence length="234" mass="27391">MMDSIVAKDTIVREFKKQIIEEAREQGIDCVLELDKMRLRNKRGVSPGTVYVDRELIDASRELCVEPLKGPEKKYDRQIQVYVIRWRPSQCSVDPIEEIILDEYNPKHVIEKLSELSGVPAEYIYCTKSQSFPVEISCLDIENKLDWYSISSESYSLALYVGDGYVIYYKDNRERMKELTDKERSEIQEAEEAKLKRIKEHNLQHGHKYWKLSVRSSIPMVLFSKSGSEGQEWI</sequence>
<dbReference type="EnsemblMetazoa" id="Aqu2.1.10948_001">
    <property type="protein sequence ID" value="Aqu2.1.10948_001"/>
    <property type="gene ID" value="Aqu2.1.10948"/>
</dbReference>
<dbReference type="AlphaFoldDB" id="A0A1X7T948"/>
<evidence type="ECO:0000313" key="2">
    <source>
        <dbReference type="EnsemblMetazoa" id="Aqu2.1.10948_001"/>
    </source>
</evidence>
<dbReference type="InterPro" id="IPR045578">
    <property type="entry name" value="USP47_C"/>
</dbReference>